<keyword evidence="9" id="KW-0460">Magnesium</keyword>
<dbReference type="Pfam" id="PF08275">
    <property type="entry name" value="DNAG_N"/>
    <property type="match status" value="1"/>
</dbReference>
<dbReference type="NCBIfam" id="TIGR01391">
    <property type="entry name" value="dnaG"/>
    <property type="match status" value="1"/>
</dbReference>
<evidence type="ECO:0000313" key="17">
    <source>
        <dbReference type="Proteomes" id="UP001454086"/>
    </source>
</evidence>
<evidence type="ECO:0000256" key="5">
    <source>
        <dbReference type="ARBA" id="ARBA00022705"/>
    </source>
</evidence>
<dbReference type="Proteomes" id="UP001454086">
    <property type="component" value="Unassembled WGS sequence"/>
</dbReference>
<evidence type="ECO:0000256" key="13">
    <source>
        <dbReference type="PIRNR" id="PIRNR002811"/>
    </source>
</evidence>
<feature type="domain" description="Toprim" evidence="15">
    <location>
        <begin position="255"/>
        <end position="336"/>
    </location>
</feature>
<dbReference type="EMBL" id="JBBMFM010000054">
    <property type="protein sequence ID" value="MEQ2426218.1"/>
    <property type="molecule type" value="Genomic_DNA"/>
</dbReference>
<dbReference type="PIRSF" id="PIRSF002811">
    <property type="entry name" value="DnaG"/>
    <property type="match status" value="1"/>
</dbReference>
<feature type="zinc finger region" description="CHC2-type" evidence="12">
    <location>
        <begin position="38"/>
        <end position="62"/>
    </location>
</feature>
<comment type="similarity">
    <text evidence="12 13">Belongs to the DnaG primase family.</text>
</comment>
<reference evidence="16 17" key="1">
    <citation type="submission" date="2024-03" db="EMBL/GenBank/DDBJ databases">
        <title>Human intestinal bacterial collection.</title>
        <authorList>
            <person name="Pauvert C."/>
            <person name="Hitch T.C.A."/>
            <person name="Clavel T."/>
        </authorList>
    </citation>
    <scope>NUCLEOTIDE SEQUENCE [LARGE SCALE GENOMIC DNA]</scope>
    <source>
        <strain evidence="16 17">CLA-SR-H021</strain>
    </source>
</reference>
<dbReference type="InterPro" id="IPR002694">
    <property type="entry name" value="Znf_CHC2"/>
</dbReference>
<keyword evidence="2 12" id="KW-0639">Primosome</keyword>
<dbReference type="InterPro" id="IPR016136">
    <property type="entry name" value="DNA_helicase_N/primase_C"/>
</dbReference>
<dbReference type="InterPro" id="IPR013264">
    <property type="entry name" value="DNAG_N"/>
</dbReference>
<accession>A0ABV1D740</accession>
<dbReference type="SUPFAM" id="SSF57783">
    <property type="entry name" value="Zinc beta-ribbon"/>
    <property type="match status" value="1"/>
</dbReference>
<keyword evidence="10 12" id="KW-0238">DNA-binding</keyword>
<dbReference type="InterPro" id="IPR006171">
    <property type="entry name" value="TOPRIM_dom"/>
</dbReference>
<dbReference type="InterPro" id="IPR030846">
    <property type="entry name" value="DnaG_bac"/>
</dbReference>
<dbReference type="PANTHER" id="PTHR30313">
    <property type="entry name" value="DNA PRIMASE"/>
    <property type="match status" value="1"/>
</dbReference>
<feature type="region of interest" description="Disordered" evidence="14">
    <location>
        <begin position="468"/>
        <end position="503"/>
    </location>
</feature>
<dbReference type="PANTHER" id="PTHR30313:SF2">
    <property type="entry name" value="DNA PRIMASE"/>
    <property type="match status" value="1"/>
</dbReference>
<feature type="compositionally biased region" description="Basic and acidic residues" evidence="14">
    <location>
        <begin position="488"/>
        <end position="503"/>
    </location>
</feature>
<keyword evidence="17" id="KW-1185">Reference proteome</keyword>
<evidence type="ECO:0000256" key="12">
    <source>
        <dbReference type="HAMAP-Rule" id="MF_00974"/>
    </source>
</evidence>
<dbReference type="SMART" id="SM00400">
    <property type="entry name" value="ZnF_CHCC"/>
    <property type="match status" value="1"/>
</dbReference>
<proteinExistence type="inferred from homology"/>
<dbReference type="CDD" id="cd03364">
    <property type="entry name" value="TOPRIM_DnaG_primases"/>
    <property type="match status" value="1"/>
</dbReference>
<keyword evidence="1 12" id="KW-0240">DNA-directed RNA polymerase</keyword>
<dbReference type="SMART" id="SM00493">
    <property type="entry name" value="TOPRIM"/>
    <property type="match status" value="1"/>
</dbReference>
<keyword evidence="5 12" id="KW-0235">DNA replication</keyword>
<dbReference type="HAMAP" id="MF_00974">
    <property type="entry name" value="DNA_primase_DnaG"/>
    <property type="match status" value="1"/>
</dbReference>
<evidence type="ECO:0000256" key="11">
    <source>
        <dbReference type="ARBA" id="ARBA00023163"/>
    </source>
</evidence>
<keyword evidence="11 12" id="KW-0804">Transcription</keyword>
<evidence type="ECO:0000256" key="6">
    <source>
        <dbReference type="ARBA" id="ARBA00022723"/>
    </source>
</evidence>
<dbReference type="InterPro" id="IPR037068">
    <property type="entry name" value="DNA_primase_core_N_sf"/>
</dbReference>
<evidence type="ECO:0000256" key="10">
    <source>
        <dbReference type="ARBA" id="ARBA00023125"/>
    </source>
</evidence>
<evidence type="ECO:0000256" key="14">
    <source>
        <dbReference type="SAM" id="MobiDB-lite"/>
    </source>
</evidence>
<evidence type="ECO:0000313" key="16">
    <source>
        <dbReference type="EMBL" id="MEQ2426218.1"/>
    </source>
</evidence>
<dbReference type="EC" id="2.7.7.101" evidence="12"/>
<keyword evidence="7 12" id="KW-0863">Zinc-finger</keyword>
<dbReference type="RefSeq" id="WP_008716720.1">
    <property type="nucleotide sequence ID" value="NZ_JBBMFM010000054.1"/>
</dbReference>
<sequence length="638" mass="72567">MYYPDEVIEEVRMKNDIVDVISGYVKLQKKGANYFGLCPFHNEKSPSFSVSPGKQMYYCFGCGAGGNVLTFVMEYENYTFQEALAHLADRAGVSLPKMEYSKEAREQAEHRARLLEVNKLAANYFYYQLKQPQGKLGYEYLHDRRGLLDDTIVHFGLGYSNKTSDDLYRFLKGKGYEDSFLKDTGLVTLEERGGRDKFWNRVMFPIMDVNNRVIGFGGRVMGDGEPKYLNSPETKLFDKSRNLYGLNYARTSREGYLLICEGYLDVISLHQAGFTNAVASLGTAFTSQHANVLKRYTDQVILTYDSDGAGIKAALRAIPILKEVGMSIKVLNMKPHKDPDEFIKNMGADAFRQRIKEAKNSFLFEVDVLRQGYQMDDPEQKTRFYQETAKKLLQFGEALERENYLQAVAREQMIPADELRGLVNRMGMSFGMKSGDSLDHGGKVQHRAVEEDMYPDYGYYEGYDGPPEGYYDYGEAGPEGRSGYQDGGEARPKRPKKPDKEDGIRRSQRLLLTWLIENPELFDKIKGIITSDDFVEDLYHQVAQMVFEGQASGNLNPAAILSHFINDEDQYKEVAALFNASLKESLNNEEQKKAFSETVMKVRKNSLDAASRNAKDITQLQEIIKQQAALKKLRISLD</sequence>
<dbReference type="Pfam" id="PF10410">
    <property type="entry name" value="DnaB_bind"/>
    <property type="match status" value="1"/>
</dbReference>
<evidence type="ECO:0000256" key="7">
    <source>
        <dbReference type="ARBA" id="ARBA00022771"/>
    </source>
</evidence>
<comment type="subunit">
    <text evidence="12">Monomer. Interacts with DnaB.</text>
</comment>
<evidence type="ECO:0000256" key="2">
    <source>
        <dbReference type="ARBA" id="ARBA00022515"/>
    </source>
</evidence>
<evidence type="ECO:0000256" key="9">
    <source>
        <dbReference type="ARBA" id="ARBA00022842"/>
    </source>
</evidence>
<name>A0ABV1D740_9FIRM</name>
<dbReference type="Gene3D" id="1.10.860.10">
    <property type="entry name" value="DNAb Helicase, Chain A"/>
    <property type="match status" value="1"/>
</dbReference>
<comment type="domain">
    <text evidence="12">Contains an N-terminal zinc-binding domain, a central core domain that contains the primase activity, and a C-terminal DnaB-binding domain.</text>
</comment>
<organism evidence="16 17">
    <name type="scientific">Enterocloster hominis</name>
    <name type="common">ex Hitch et al. 2024</name>
    <dbReference type="NCBI Taxonomy" id="1917870"/>
    <lineage>
        <taxon>Bacteria</taxon>
        <taxon>Bacillati</taxon>
        <taxon>Bacillota</taxon>
        <taxon>Clostridia</taxon>
        <taxon>Lachnospirales</taxon>
        <taxon>Lachnospiraceae</taxon>
        <taxon>Enterocloster</taxon>
    </lineage>
</organism>
<dbReference type="SUPFAM" id="SSF56731">
    <property type="entry name" value="DNA primase core"/>
    <property type="match status" value="1"/>
</dbReference>
<dbReference type="InterPro" id="IPR036977">
    <property type="entry name" value="DNA_primase_Znf_CHC2"/>
</dbReference>
<dbReference type="PROSITE" id="PS50880">
    <property type="entry name" value="TOPRIM"/>
    <property type="match status" value="1"/>
</dbReference>
<evidence type="ECO:0000256" key="3">
    <source>
        <dbReference type="ARBA" id="ARBA00022679"/>
    </source>
</evidence>
<gene>
    <name evidence="12 16" type="primary">dnaG</name>
    <name evidence="16" type="ORF">WMQ36_14675</name>
</gene>
<keyword evidence="8 12" id="KW-0862">Zinc</keyword>
<comment type="function">
    <text evidence="12 13">RNA polymerase that catalyzes the synthesis of short RNA molecules used as primers for DNA polymerase during DNA replication.</text>
</comment>
<keyword evidence="4 12" id="KW-0548">Nucleotidyltransferase</keyword>
<dbReference type="InterPro" id="IPR034151">
    <property type="entry name" value="TOPRIM_DnaG_bac"/>
</dbReference>
<dbReference type="InterPro" id="IPR006295">
    <property type="entry name" value="DNA_primase_DnaG"/>
</dbReference>
<comment type="cofactor">
    <cofactor evidence="12 13">
        <name>Zn(2+)</name>
        <dbReference type="ChEBI" id="CHEBI:29105"/>
    </cofactor>
    <text evidence="12 13">Binds 1 zinc ion per monomer.</text>
</comment>
<evidence type="ECO:0000256" key="8">
    <source>
        <dbReference type="ARBA" id="ARBA00022833"/>
    </source>
</evidence>
<comment type="catalytic activity">
    <reaction evidence="12">
        <text>ssDNA + n NTP = ssDNA/pppN(pN)n-1 hybrid + (n-1) diphosphate.</text>
        <dbReference type="EC" id="2.7.7.101"/>
    </reaction>
</comment>
<dbReference type="Gene3D" id="3.40.1360.10">
    <property type="match status" value="1"/>
</dbReference>
<evidence type="ECO:0000256" key="4">
    <source>
        <dbReference type="ARBA" id="ARBA00022695"/>
    </source>
</evidence>
<dbReference type="Gene3D" id="3.90.980.10">
    <property type="entry name" value="DNA primase, catalytic core, N-terminal domain"/>
    <property type="match status" value="1"/>
</dbReference>
<dbReference type="InterPro" id="IPR050219">
    <property type="entry name" value="DnaG_primase"/>
</dbReference>
<protein>
    <recommendedName>
        <fullName evidence="12 13">DNA primase</fullName>
        <ecNumber evidence="12">2.7.7.101</ecNumber>
    </recommendedName>
</protein>
<dbReference type="InterPro" id="IPR019475">
    <property type="entry name" value="DNA_primase_DnaB-bd"/>
</dbReference>
<keyword evidence="3 12" id="KW-0808">Transferase</keyword>
<evidence type="ECO:0000256" key="1">
    <source>
        <dbReference type="ARBA" id="ARBA00022478"/>
    </source>
</evidence>
<comment type="caution">
    <text evidence="16">The sequence shown here is derived from an EMBL/GenBank/DDBJ whole genome shotgun (WGS) entry which is preliminary data.</text>
</comment>
<dbReference type="Pfam" id="PF01807">
    <property type="entry name" value="Zn_ribbon_DnaG"/>
    <property type="match status" value="1"/>
</dbReference>
<dbReference type="Gene3D" id="3.90.580.10">
    <property type="entry name" value="Zinc finger, CHC2-type domain"/>
    <property type="match status" value="1"/>
</dbReference>
<keyword evidence="6 12" id="KW-0479">Metal-binding</keyword>
<dbReference type="Pfam" id="PF13155">
    <property type="entry name" value="Toprim_2"/>
    <property type="match status" value="1"/>
</dbReference>
<evidence type="ECO:0000259" key="15">
    <source>
        <dbReference type="PROSITE" id="PS50880"/>
    </source>
</evidence>